<evidence type="ECO:0000256" key="5">
    <source>
        <dbReference type="ARBA" id="ARBA00022519"/>
    </source>
</evidence>
<reference evidence="14" key="1">
    <citation type="journal article" date="2019" name="Int. J. Syst. Evol. Microbiol.">
        <title>The Global Catalogue of Microorganisms (GCM) 10K type strain sequencing project: providing services to taxonomists for standard genome sequencing and annotation.</title>
        <authorList>
            <consortium name="The Broad Institute Genomics Platform"/>
            <consortium name="The Broad Institute Genome Sequencing Center for Infectious Disease"/>
            <person name="Wu L."/>
            <person name="Ma J."/>
        </authorList>
    </citation>
    <scope>NUCLEOTIDE SEQUENCE [LARGE SCALE GENOMIC DNA]</scope>
    <source>
        <strain evidence="14">JCM 17924</strain>
    </source>
</reference>
<keyword evidence="11" id="KW-0732">Signal</keyword>
<dbReference type="Proteomes" id="UP001500454">
    <property type="component" value="Unassembled WGS sequence"/>
</dbReference>
<evidence type="ECO:0000259" key="12">
    <source>
        <dbReference type="PROSITE" id="PS52015"/>
    </source>
</evidence>
<comment type="subcellular location">
    <subcellularLocation>
        <location evidence="1">Cell inner membrane</location>
        <topology evidence="1">Single-pass membrane protein</topology>
        <orientation evidence="1">Periplasmic side</orientation>
    </subcellularLocation>
</comment>
<organism evidence="13 14">
    <name type="scientific">Hymenobacter koreensis</name>
    <dbReference type="NCBI Taxonomy" id="1084523"/>
    <lineage>
        <taxon>Bacteria</taxon>
        <taxon>Pseudomonadati</taxon>
        <taxon>Bacteroidota</taxon>
        <taxon>Cytophagia</taxon>
        <taxon>Cytophagales</taxon>
        <taxon>Hymenobacteraceae</taxon>
        <taxon>Hymenobacter</taxon>
    </lineage>
</organism>
<evidence type="ECO:0000313" key="13">
    <source>
        <dbReference type="EMBL" id="GAA4377796.1"/>
    </source>
</evidence>
<feature type="domain" description="TonB C-terminal" evidence="12">
    <location>
        <begin position="284"/>
        <end position="374"/>
    </location>
</feature>
<evidence type="ECO:0000256" key="9">
    <source>
        <dbReference type="ARBA" id="ARBA00023136"/>
    </source>
</evidence>
<evidence type="ECO:0000256" key="6">
    <source>
        <dbReference type="ARBA" id="ARBA00022692"/>
    </source>
</evidence>
<dbReference type="InterPro" id="IPR006260">
    <property type="entry name" value="TonB/TolA_C"/>
</dbReference>
<feature type="domain" description="TonB C-terminal" evidence="12">
    <location>
        <begin position="44"/>
        <end position="140"/>
    </location>
</feature>
<dbReference type="Pfam" id="PF03544">
    <property type="entry name" value="TonB_C"/>
    <property type="match status" value="3"/>
</dbReference>
<keyword evidence="5" id="KW-0997">Cell inner membrane</keyword>
<evidence type="ECO:0000256" key="4">
    <source>
        <dbReference type="ARBA" id="ARBA00022475"/>
    </source>
</evidence>
<evidence type="ECO:0000256" key="11">
    <source>
        <dbReference type="SAM" id="SignalP"/>
    </source>
</evidence>
<evidence type="ECO:0000256" key="1">
    <source>
        <dbReference type="ARBA" id="ARBA00004383"/>
    </source>
</evidence>
<proteinExistence type="inferred from homology"/>
<comment type="caution">
    <text evidence="13">The sequence shown here is derived from an EMBL/GenBank/DDBJ whole genome shotgun (WGS) entry which is preliminary data.</text>
</comment>
<accession>A0ABP8IWU8</accession>
<dbReference type="Gene3D" id="3.30.1150.10">
    <property type="match status" value="3"/>
</dbReference>
<dbReference type="PANTHER" id="PTHR33446">
    <property type="entry name" value="PROTEIN TONB-RELATED"/>
    <property type="match status" value="1"/>
</dbReference>
<evidence type="ECO:0000256" key="7">
    <source>
        <dbReference type="ARBA" id="ARBA00022927"/>
    </source>
</evidence>
<sequence length="374" mass="40028">MPRRFLLLGAAVCSAASAAAQAPSGPDSTKTYHYVEQMPTFHRGGTDSIFAYLGRHLRYPPEALAARTEGKVFVGFVVSKSGALEDVKVTKGTNPVLDAEALRVIQNMPAWEPGRQVGQPVRVAYALPITFRLPASAASLAPSPALKTPRPDNESRPPYPKGGQEALSAHLKSAFQYPTELQQAGVSGVVFVHLEVDATGNLTKLEPWAGAGIADGQRTKLHPALQAAAQQLIKQGPAWLPAELKGKPMAGSNLIPLVFDASTGTVSLFPGLRLFPNEPPIIPGGPQKFMSFLGRNIRYPSQALRLQQQGKVVLFFEVSEEGRIENPLVIQSVTAALDAEALRVIGLMPPMHPAREAGMPVRTGFTVPVTFAIQ</sequence>
<keyword evidence="8" id="KW-1133">Transmembrane helix</keyword>
<keyword evidence="14" id="KW-1185">Reference proteome</keyword>
<dbReference type="RefSeq" id="WP_345222480.1">
    <property type="nucleotide sequence ID" value="NZ_BAABHA010000002.1"/>
</dbReference>
<dbReference type="InterPro" id="IPR051045">
    <property type="entry name" value="TonB-dependent_transducer"/>
</dbReference>
<evidence type="ECO:0000256" key="2">
    <source>
        <dbReference type="ARBA" id="ARBA00006555"/>
    </source>
</evidence>
<feature type="region of interest" description="Disordered" evidence="10">
    <location>
        <begin position="140"/>
        <end position="165"/>
    </location>
</feature>
<dbReference type="InterPro" id="IPR037682">
    <property type="entry name" value="TonB_C"/>
</dbReference>
<feature type="chain" id="PRO_5045513594" description="TonB C-terminal domain-containing protein" evidence="11">
    <location>
        <begin position="23"/>
        <end position="374"/>
    </location>
</feature>
<keyword evidence="6" id="KW-0812">Transmembrane</keyword>
<keyword evidence="7" id="KW-0653">Protein transport</keyword>
<dbReference type="SUPFAM" id="SSF74653">
    <property type="entry name" value="TolA/TonB C-terminal domain"/>
    <property type="match status" value="3"/>
</dbReference>
<keyword evidence="4" id="KW-1003">Cell membrane</keyword>
<dbReference type="PANTHER" id="PTHR33446:SF2">
    <property type="entry name" value="PROTEIN TONB"/>
    <property type="match status" value="1"/>
</dbReference>
<keyword evidence="9" id="KW-0472">Membrane</keyword>
<dbReference type="PROSITE" id="PS52015">
    <property type="entry name" value="TONB_CTD"/>
    <property type="match status" value="2"/>
</dbReference>
<comment type="similarity">
    <text evidence="2">Belongs to the TonB family.</text>
</comment>
<feature type="signal peptide" evidence="11">
    <location>
        <begin position="1"/>
        <end position="22"/>
    </location>
</feature>
<keyword evidence="3" id="KW-0813">Transport</keyword>
<gene>
    <name evidence="13" type="ORF">GCM10023186_13320</name>
</gene>
<evidence type="ECO:0000256" key="3">
    <source>
        <dbReference type="ARBA" id="ARBA00022448"/>
    </source>
</evidence>
<evidence type="ECO:0000256" key="8">
    <source>
        <dbReference type="ARBA" id="ARBA00022989"/>
    </source>
</evidence>
<dbReference type="EMBL" id="BAABHA010000002">
    <property type="protein sequence ID" value="GAA4377796.1"/>
    <property type="molecule type" value="Genomic_DNA"/>
</dbReference>
<evidence type="ECO:0000256" key="10">
    <source>
        <dbReference type="SAM" id="MobiDB-lite"/>
    </source>
</evidence>
<dbReference type="NCBIfam" id="TIGR01352">
    <property type="entry name" value="tonB_Cterm"/>
    <property type="match status" value="2"/>
</dbReference>
<name>A0ABP8IWU8_9BACT</name>
<evidence type="ECO:0000313" key="14">
    <source>
        <dbReference type="Proteomes" id="UP001500454"/>
    </source>
</evidence>
<protein>
    <recommendedName>
        <fullName evidence="12">TonB C-terminal domain-containing protein</fullName>
    </recommendedName>
</protein>